<dbReference type="STRING" id="1850517.A8708_30495"/>
<dbReference type="Proteomes" id="UP000078454">
    <property type="component" value="Unassembled WGS sequence"/>
</dbReference>
<feature type="domain" description="SLH" evidence="3">
    <location>
        <begin position="421"/>
        <end position="480"/>
    </location>
</feature>
<accession>A0A198AI79</accession>
<reference evidence="4 5" key="1">
    <citation type="submission" date="2016-05" db="EMBL/GenBank/DDBJ databases">
        <title>Paenibacillus sp. 1ZS3-15 nov., isolated from the rhizosphere soil.</title>
        <authorList>
            <person name="Zhang X.X."/>
            <person name="Zhang J."/>
        </authorList>
    </citation>
    <scope>NUCLEOTIDE SEQUENCE [LARGE SCALE GENOMIC DNA]</scope>
    <source>
        <strain evidence="4 5">1ZS3-15</strain>
    </source>
</reference>
<evidence type="ECO:0000256" key="1">
    <source>
        <dbReference type="SAM" id="MobiDB-lite"/>
    </source>
</evidence>
<dbReference type="PROSITE" id="PS51272">
    <property type="entry name" value="SLH"/>
    <property type="match status" value="3"/>
</dbReference>
<feature type="domain" description="SLH" evidence="3">
    <location>
        <begin position="547"/>
        <end position="608"/>
    </location>
</feature>
<feature type="chain" id="PRO_5008278091" description="SLH domain-containing protein" evidence="2">
    <location>
        <begin position="34"/>
        <end position="608"/>
    </location>
</feature>
<evidence type="ECO:0000313" key="4">
    <source>
        <dbReference type="EMBL" id="OAS21214.1"/>
    </source>
</evidence>
<dbReference type="GO" id="GO:0030246">
    <property type="term" value="F:carbohydrate binding"/>
    <property type="evidence" value="ECO:0007669"/>
    <property type="project" value="InterPro"/>
</dbReference>
<evidence type="ECO:0000259" key="3">
    <source>
        <dbReference type="PROSITE" id="PS51272"/>
    </source>
</evidence>
<dbReference type="EMBL" id="LYPB01000049">
    <property type="protein sequence ID" value="OAS21214.1"/>
    <property type="molecule type" value="Genomic_DNA"/>
</dbReference>
<dbReference type="SUPFAM" id="SSF49384">
    <property type="entry name" value="Carbohydrate-binding domain"/>
    <property type="match status" value="1"/>
</dbReference>
<comment type="caution">
    <text evidence="4">The sequence shown here is derived from an EMBL/GenBank/DDBJ whole genome shotgun (WGS) entry which is preliminary data.</text>
</comment>
<sequence>MIAIYNSKRWKMRIPLYIFVLLCMLIAPFPAHANTLPAASAFTLSGNASPVVGGSFTVTATAQVSEVFAFEAIFRYDPLKVKLIRADGASNGNLLKPDGGEGTIILAWSEAGNEQSLNGIVRMAQLTFNVLQEGETEVSWQSLKIANRSLQEVAVTPDRSFRAQARSESSLDDTGSTGSTGGVSAPRAEGAGKEPATVAPEVAIITNPAQTMQVSEQAVRVTSESGNRVHAVLNMTQVLQEIQESSKETSTFVITIPTKESSSVSVDIPSEVLQAILSASGGSGSLVISSSVGMYKLPINQLKLDANSKVTIAMATVTEEQIQAIGTRVAAEGFTLTGAPVDFSVSIQLSSGQITELHDYDSAFAARTLPARQLDPEQTAAVLFLPDGTMAPVPTLFVKQPDGSYVALIQRMGNSTYGLITGSRTFADLSGHWSERHIEVMAGRLLVNGDSEGRFRPDDAITRAEFAKLLTDAFALPEKDVRTTFSDVDPSAWYSASFRKAVSFGLMEGYDGGLFRPDAFVTREELAVMLDRAIHLTGYKYDSPPQSIQLLEGEQLNDWSKAAIEGMVGLGIITGDQEHRIRPSQPATRAEAAVMLKRMLIKLSFMNE</sequence>
<organism evidence="4 5">
    <name type="scientific">Paenibacillus oryzisoli</name>
    <dbReference type="NCBI Taxonomy" id="1850517"/>
    <lineage>
        <taxon>Bacteria</taxon>
        <taxon>Bacillati</taxon>
        <taxon>Bacillota</taxon>
        <taxon>Bacilli</taxon>
        <taxon>Bacillales</taxon>
        <taxon>Paenibacillaceae</taxon>
        <taxon>Paenibacillus</taxon>
    </lineage>
</organism>
<keyword evidence="5" id="KW-1185">Reference proteome</keyword>
<dbReference type="InterPro" id="IPR001119">
    <property type="entry name" value="SLH_dom"/>
</dbReference>
<dbReference type="Gene3D" id="2.60.40.680">
    <property type="match status" value="1"/>
</dbReference>
<dbReference type="CDD" id="cd08547">
    <property type="entry name" value="Type_II_cohesin"/>
    <property type="match status" value="1"/>
</dbReference>
<dbReference type="PANTHER" id="PTHR43308:SF5">
    <property type="entry name" value="S-LAYER PROTEIN _ PEPTIDOGLYCAN ENDO-BETA-N-ACETYLGLUCOSAMINIDASE"/>
    <property type="match status" value="1"/>
</dbReference>
<keyword evidence="2" id="KW-0732">Signal</keyword>
<dbReference type="InterPro" id="IPR008965">
    <property type="entry name" value="CBM2/CBM3_carb-bd_dom_sf"/>
</dbReference>
<dbReference type="InterPro" id="IPR051465">
    <property type="entry name" value="Cell_Envelope_Struct_Comp"/>
</dbReference>
<gene>
    <name evidence="4" type="ORF">A8708_30495</name>
</gene>
<feature type="region of interest" description="Disordered" evidence="1">
    <location>
        <begin position="156"/>
        <end position="196"/>
    </location>
</feature>
<proteinExistence type="predicted"/>
<dbReference type="Pfam" id="PF00395">
    <property type="entry name" value="SLH"/>
    <property type="match status" value="3"/>
</dbReference>
<feature type="signal peptide" evidence="2">
    <location>
        <begin position="1"/>
        <end position="33"/>
    </location>
</feature>
<protein>
    <recommendedName>
        <fullName evidence="3">SLH domain-containing protein</fullName>
    </recommendedName>
</protein>
<feature type="domain" description="SLH" evidence="3">
    <location>
        <begin position="481"/>
        <end position="544"/>
    </location>
</feature>
<dbReference type="AlphaFoldDB" id="A0A198AI79"/>
<evidence type="ECO:0000256" key="2">
    <source>
        <dbReference type="SAM" id="SignalP"/>
    </source>
</evidence>
<evidence type="ECO:0000313" key="5">
    <source>
        <dbReference type="Proteomes" id="UP000078454"/>
    </source>
</evidence>
<name>A0A198AI79_9BACL</name>
<dbReference type="PANTHER" id="PTHR43308">
    <property type="entry name" value="OUTER MEMBRANE PROTEIN ALPHA-RELATED"/>
    <property type="match status" value="1"/>
</dbReference>